<reference evidence="2 3" key="1">
    <citation type="journal article" date="2012" name="J. Bacteriol.">
        <title>Genome Sequence of Nitratireductor indicus Type Strain C115.</title>
        <authorList>
            <person name="Lai Q."/>
            <person name="Li G."/>
            <person name="Yu Z."/>
            <person name="Shao Z."/>
        </authorList>
    </citation>
    <scope>NUCLEOTIDE SEQUENCE [LARGE SCALE GENOMIC DNA]</scope>
    <source>
        <strain evidence="2 3">C115</strain>
    </source>
</reference>
<accession>K2P120</accession>
<dbReference type="STRING" id="721133.SAMN05216176_11271"/>
<gene>
    <name evidence="2" type="ORF">NA8A_17770</name>
</gene>
<dbReference type="PATRIC" id="fig|1231190.3.peg.3672"/>
<keyword evidence="3" id="KW-1185">Reference proteome</keyword>
<proteinExistence type="predicted"/>
<dbReference type="SUPFAM" id="SSF56524">
    <property type="entry name" value="Oxidoreductase molybdopterin-binding domain"/>
    <property type="match status" value="1"/>
</dbReference>
<dbReference type="eggNOG" id="COG3915">
    <property type="taxonomic scope" value="Bacteria"/>
</dbReference>
<sequence>MSAGIAGVERDWEYLRFFSYIALPVAFAGASVSHSISSEATMRRHFILVSALILWAITLCMPVFAQGTMLTVSGAVEKTNRGAFDPFYDGFLNFHDKSFDKAFEFDWATLAGLPQQSISVAADVGDWPAETLEMKGPLLKDVLAAAGASGKQVTLYALDGFGLTLDPEKLGAHDWVLAMSVNGKPLGIGGFGPLWLTYDTGGKKAPESEEKSWVWSVFHIEVE</sequence>
<dbReference type="InterPro" id="IPR036374">
    <property type="entry name" value="OxRdtase_Mopterin-bd_sf"/>
</dbReference>
<dbReference type="AlphaFoldDB" id="K2P120"/>
<protein>
    <recommendedName>
        <fullName evidence="4">Oxidoreductase molybdopterin-binding domain-containing protein</fullName>
    </recommendedName>
</protein>
<feature type="transmembrane region" description="Helical" evidence="1">
    <location>
        <begin position="46"/>
        <end position="65"/>
    </location>
</feature>
<organism evidence="2 3">
    <name type="scientific">Nitratireductor indicus C115</name>
    <dbReference type="NCBI Taxonomy" id="1231190"/>
    <lineage>
        <taxon>Bacteria</taxon>
        <taxon>Pseudomonadati</taxon>
        <taxon>Pseudomonadota</taxon>
        <taxon>Alphaproteobacteria</taxon>
        <taxon>Hyphomicrobiales</taxon>
        <taxon>Phyllobacteriaceae</taxon>
        <taxon>Nitratireductor</taxon>
    </lineage>
</organism>
<dbReference type="RefSeq" id="WP_009451756.1">
    <property type="nucleotide sequence ID" value="NZ_AMSI01000013.1"/>
</dbReference>
<evidence type="ECO:0000256" key="1">
    <source>
        <dbReference type="SAM" id="Phobius"/>
    </source>
</evidence>
<evidence type="ECO:0000313" key="3">
    <source>
        <dbReference type="Proteomes" id="UP000007374"/>
    </source>
</evidence>
<evidence type="ECO:0008006" key="4">
    <source>
        <dbReference type="Google" id="ProtNLM"/>
    </source>
</evidence>
<keyword evidence="1" id="KW-1133">Transmembrane helix</keyword>
<evidence type="ECO:0000313" key="2">
    <source>
        <dbReference type="EMBL" id="EKF41041.1"/>
    </source>
</evidence>
<comment type="caution">
    <text evidence="2">The sequence shown here is derived from an EMBL/GenBank/DDBJ whole genome shotgun (WGS) entry which is preliminary data.</text>
</comment>
<feature type="transmembrane region" description="Helical" evidence="1">
    <location>
        <begin position="17"/>
        <end position="34"/>
    </location>
</feature>
<keyword evidence="1" id="KW-0472">Membrane</keyword>
<dbReference type="EMBL" id="AMSI01000013">
    <property type="protein sequence ID" value="EKF41041.1"/>
    <property type="molecule type" value="Genomic_DNA"/>
</dbReference>
<name>K2P120_9HYPH</name>
<dbReference type="Gene3D" id="3.90.420.10">
    <property type="entry name" value="Oxidoreductase, molybdopterin-binding domain"/>
    <property type="match status" value="1"/>
</dbReference>
<dbReference type="Proteomes" id="UP000007374">
    <property type="component" value="Unassembled WGS sequence"/>
</dbReference>
<keyword evidence="1" id="KW-0812">Transmembrane</keyword>